<evidence type="ECO:0000256" key="4">
    <source>
        <dbReference type="ARBA" id="ARBA00022729"/>
    </source>
</evidence>
<dbReference type="PANTHER" id="PTHR24061:SF528">
    <property type="entry name" value="C-FAMILY ODORANT RECEPTOR OLFCD2-RELATED"/>
    <property type="match status" value="1"/>
</dbReference>
<dbReference type="PROSITE" id="PS00981">
    <property type="entry name" value="G_PROTEIN_RECEP_F3_3"/>
    <property type="match status" value="1"/>
</dbReference>
<dbReference type="Pfam" id="PF01094">
    <property type="entry name" value="ANF_receptor"/>
    <property type="match status" value="1"/>
</dbReference>
<dbReference type="GeneTree" id="ENSGT00940000163991"/>
<feature type="transmembrane region" description="Helical" evidence="11">
    <location>
        <begin position="576"/>
        <end position="600"/>
    </location>
</feature>
<keyword evidence="7 11" id="KW-0472">Membrane</keyword>
<dbReference type="PANTHER" id="PTHR24061">
    <property type="entry name" value="CALCIUM-SENSING RECEPTOR-RELATED"/>
    <property type="match status" value="1"/>
</dbReference>
<dbReference type="CDD" id="cd15283">
    <property type="entry name" value="7tmC_V2R_pheromone"/>
    <property type="match status" value="1"/>
</dbReference>
<dbReference type="SUPFAM" id="SSF53822">
    <property type="entry name" value="Periplasmic binding protein-like I"/>
    <property type="match status" value="1"/>
</dbReference>
<name>A0A3Q2PHH2_FUNHE</name>
<evidence type="ECO:0000259" key="12">
    <source>
        <dbReference type="PROSITE" id="PS50259"/>
    </source>
</evidence>
<dbReference type="Pfam" id="PF00003">
    <property type="entry name" value="7tm_3"/>
    <property type="match status" value="1"/>
</dbReference>
<feature type="domain" description="G-protein coupled receptors family 3 profile" evidence="12">
    <location>
        <begin position="350"/>
        <end position="610"/>
    </location>
</feature>
<dbReference type="InterPro" id="IPR004073">
    <property type="entry name" value="GPCR_3_vmron_rcpt_2"/>
</dbReference>
<protein>
    <recommendedName>
        <fullName evidence="12">G-protein coupled receptors family 3 profile domain-containing protein</fullName>
    </recommendedName>
</protein>
<dbReference type="InterPro" id="IPR038550">
    <property type="entry name" value="GPCR_3_9-Cys_sf"/>
</dbReference>
<dbReference type="PROSITE" id="PS50259">
    <property type="entry name" value="G_PROTEIN_RECEP_F3_4"/>
    <property type="match status" value="1"/>
</dbReference>
<dbReference type="Proteomes" id="UP000265000">
    <property type="component" value="Unplaced"/>
</dbReference>
<dbReference type="STRING" id="8078.ENSFHEP00000012508"/>
<feature type="transmembrane region" description="Helical" evidence="11">
    <location>
        <begin position="511"/>
        <end position="532"/>
    </location>
</feature>
<dbReference type="InterPro" id="IPR017979">
    <property type="entry name" value="GPCR_3_CS"/>
</dbReference>
<feature type="transmembrane region" description="Helical" evidence="11">
    <location>
        <begin position="421"/>
        <end position="444"/>
    </location>
</feature>
<reference evidence="13" key="2">
    <citation type="submission" date="2025-09" db="UniProtKB">
        <authorList>
            <consortium name="Ensembl"/>
        </authorList>
    </citation>
    <scope>IDENTIFICATION</scope>
</reference>
<keyword evidence="4" id="KW-0732">Signal</keyword>
<keyword evidence="10" id="KW-0807">Transducer</keyword>
<dbReference type="InterPro" id="IPR000068">
    <property type="entry name" value="GPCR_3_Ca_sens_rcpt-rel"/>
</dbReference>
<evidence type="ECO:0000313" key="13">
    <source>
        <dbReference type="Ensembl" id="ENSFHEP00000012508.1"/>
    </source>
</evidence>
<evidence type="ECO:0000256" key="6">
    <source>
        <dbReference type="ARBA" id="ARBA00023040"/>
    </source>
</evidence>
<evidence type="ECO:0000256" key="7">
    <source>
        <dbReference type="ARBA" id="ARBA00023136"/>
    </source>
</evidence>
<organism evidence="13 14">
    <name type="scientific">Fundulus heteroclitus</name>
    <name type="common">Killifish</name>
    <name type="synonym">Mummichog</name>
    <dbReference type="NCBI Taxonomy" id="8078"/>
    <lineage>
        <taxon>Eukaryota</taxon>
        <taxon>Metazoa</taxon>
        <taxon>Chordata</taxon>
        <taxon>Craniata</taxon>
        <taxon>Vertebrata</taxon>
        <taxon>Euteleostomi</taxon>
        <taxon>Actinopterygii</taxon>
        <taxon>Neopterygii</taxon>
        <taxon>Teleostei</taxon>
        <taxon>Neoteleostei</taxon>
        <taxon>Acanthomorphata</taxon>
        <taxon>Ovalentaria</taxon>
        <taxon>Atherinomorphae</taxon>
        <taxon>Cyprinodontiformes</taxon>
        <taxon>Fundulidae</taxon>
        <taxon>Fundulus</taxon>
    </lineage>
</organism>
<dbReference type="GO" id="GO:0005886">
    <property type="term" value="C:plasma membrane"/>
    <property type="evidence" value="ECO:0007669"/>
    <property type="project" value="UniProtKB-SubCell"/>
</dbReference>
<feature type="transmembrane region" description="Helical" evidence="11">
    <location>
        <begin position="464"/>
        <end position="483"/>
    </location>
</feature>
<dbReference type="Ensembl" id="ENSFHET00000032038.1">
    <property type="protein sequence ID" value="ENSFHEP00000012508.1"/>
    <property type="gene ID" value="ENSFHEG00000013993.1"/>
</dbReference>
<accession>A0A3Q2PHH2</accession>
<dbReference type="InterPro" id="IPR001828">
    <property type="entry name" value="ANF_lig-bd_rcpt"/>
</dbReference>
<evidence type="ECO:0000256" key="9">
    <source>
        <dbReference type="ARBA" id="ARBA00023180"/>
    </source>
</evidence>
<dbReference type="GO" id="GO:0004930">
    <property type="term" value="F:G protein-coupled receptor activity"/>
    <property type="evidence" value="ECO:0007669"/>
    <property type="project" value="UniProtKB-KW"/>
</dbReference>
<evidence type="ECO:0000256" key="8">
    <source>
        <dbReference type="ARBA" id="ARBA00023170"/>
    </source>
</evidence>
<feature type="transmembrane region" description="Helical" evidence="11">
    <location>
        <begin position="388"/>
        <end position="409"/>
    </location>
</feature>
<keyword evidence="14" id="KW-1185">Reference proteome</keyword>
<dbReference type="PRINTS" id="PR00248">
    <property type="entry name" value="GPCRMGR"/>
</dbReference>
<comment type="subcellular location">
    <subcellularLocation>
        <location evidence="1">Cell membrane</location>
        <topology evidence="1">Multi-pass membrane protein</topology>
    </subcellularLocation>
</comment>
<evidence type="ECO:0000256" key="3">
    <source>
        <dbReference type="ARBA" id="ARBA00022692"/>
    </source>
</evidence>
<dbReference type="InterPro" id="IPR000337">
    <property type="entry name" value="GPCR_3"/>
</dbReference>
<proteinExistence type="predicted"/>
<keyword evidence="2" id="KW-1003">Cell membrane</keyword>
<dbReference type="InterPro" id="IPR028082">
    <property type="entry name" value="Peripla_BP_I"/>
</dbReference>
<evidence type="ECO:0000256" key="10">
    <source>
        <dbReference type="ARBA" id="ARBA00023224"/>
    </source>
</evidence>
<keyword evidence="8" id="KW-0675">Receptor</keyword>
<keyword evidence="3 11" id="KW-0812">Transmembrane</keyword>
<keyword evidence="5 11" id="KW-1133">Transmembrane helix</keyword>
<evidence type="ECO:0000256" key="5">
    <source>
        <dbReference type="ARBA" id="ARBA00022989"/>
    </source>
</evidence>
<dbReference type="AlphaFoldDB" id="A0A3Q2PHH2"/>
<dbReference type="Pfam" id="PF07562">
    <property type="entry name" value="NCD3G"/>
    <property type="match status" value="1"/>
</dbReference>
<sequence length="610" mass="67446">MIDPREVRFARAMIFAIEEINNSTELLPGVKLGYQIHDSCASVPVAVHASFQLTNGQDPVFYGDYNCSQSGMVKAVVGESGSTPSISISRIIGSFNIPQRSTATVVVAFAAIGEMKILLEELARNPSPPRQWIGSEAWFTDTDMLRFTFCAGAIGVAIQQSVIPGFRNFLLNLSPSEVDASFVLTEFWEDAFNCTLRKGDMFIFNELRKVNFTQNGYHVSFDANGDPVAFYELVNWQKNERGVIEPVTVGYYDASLPEGQRFRINRNITWVEGVLEVPVSVCSESCPPGTRKVLQKGKPICCYDCIPCPEGEISLDSPDCIPCPREFWPNAEKDSCFPKPVEFLSFDEVLGNILEVFSVSGACLAIITAAVFFYHRTTPIVRANNSELSFLLLFSLTLCFLCSLTFIGAPSKLSCMLRHTAFGITFVLCISCVLGKTIVVLMAFKATLPGSNAMKWFGPPQQRLTVVCFTFIQVVICVIWLVVSPPFPVKNLTTFKEKIILECALGSAVGFWAVLGYIGLLAVFCFALAVLARKLPDNFNEAKMITFSMLIFCAVWITFIPAYISSPGKFTVAVEIFAILASSFGLILCIFAPKCYIILLKPEKNTKKYL</sequence>
<feature type="transmembrane region" description="Helical" evidence="11">
    <location>
        <begin position="544"/>
        <end position="564"/>
    </location>
</feature>
<keyword evidence="9" id="KW-0325">Glycoprotein</keyword>
<dbReference type="InterPro" id="IPR011500">
    <property type="entry name" value="GPCR_3_9-Cys_dom"/>
</dbReference>
<feature type="transmembrane region" description="Helical" evidence="11">
    <location>
        <begin position="356"/>
        <end position="376"/>
    </location>
</feature>
<evidence type="ECO:0000256" key="1">
    <source>
        <dbReference type="ARBA" id="ARBA00004651"/>
    </source>
</evidence>
<reference evidence="13" key="1">
    <citation type="submission" date="2025-08" db="UniProtKB">
        <authorList>
            <consortium name="Ensembl"/>
        </authorList>
    </citation>
    <scope>IDENTIFICATION</scope>
</reference>
<evidence type="ECO:0000313" key="14">
    <source>
        <dbReference type="Proteomes" id="UP000265000"/>
    </source>
</evidence>
<dbReference type="InterPro" id="IPR017978">
    <property type="entry name" value="GPCR_3_C"/>
</dbReference>
<dbReference type="Gene3D" id="3.40.50.2300">
    <property type="match status" value="5"/>
</dbReference>
<evidence type="ECO:0000256" key="2">
    <source>
        <dbReference type="ARBA" id="ARBA00022475"/>
    </source>
</evidence>
<dbReference type="Gene3D" id="2.10.50.30">
    <property type="entry name" value="GPCR, family 3, nine cysteines domain"/>
    <property type="match status" value="1"/>
</dbReference>
<dbReference type="PRINTS" id="PR01535">
    <property type="entry name" value="VOMERONASL2R"/>
</dbReference>
<keyword evidence="6" id="KW-0297">G-protein coupled receptor</keyword>
<evidence type="ECO:0000256" key="11">
    <source>
        <dbReference type="SAM" id="Phobius"/>
    </source>
</evidence>